<feature type="compositionally biased region" description="Basic and acidic residues" evidence="1">
    <location>
        <begin position="170"/>
        <end position="179"/>
    </location>
</feature>
<comment type="caution">
    <text evidence="2">The sequence shown here is derived from an EMBL/GenBank/DDBJ whole genome shotgun (WGS) entry which is preliminary data.</text>
</comment>
<dbReference type="InterPro" id="IPR039762">
    <property type="entry name" value="Nmd2/UPF2"/>
</dbReference>
<reference evidence="3" key="1">
    <citation type="journal article" date="2023" name="Proc. Natl. Acad. Sci. U.S.A.">
        <title>Genomic and structural basis for evolution of tropane alkaloid biosynthesis.</title>
        <authorList>
            <person name="Wanga Y.-J."/>
            <person name="Taina T."/>
            <person name="Yua J.-Y."/>
            <person name="Lia J."/>
            <person name="Xua B."/>
            <person name="Chenc J."/>
            <person name="D'Auriad J.C."/>
            <person name="Huanga J.-P."/>
            <person name="Huanga S.-X."/>
        </authorList>
    </citation>
    <scope>NUCLEOTIDE SEQUENCE [LARGE SCALE GENOMIC DNA]</scope>
    <source>
        <strain evidence="3">cv. KIB-2019</strain>
    </source>
</reference>
<dbReference type="EMBL" id="JAJAGQ010000007">
    <property type="protein sequence ID" value="KAJ8557122.1"/>
    <property type="molecule type" value="Genomic_DNA"/>
</dbReference>
<protein>
    <submittedName>
        <fullName evidence="2">Uncharacterized protein</fullName>
    </submittedName>
</protein>
<dbReference type="GO" id="GO:0000184">
    <property type="term" value="P:nuclear-transcribed mRNA catabolic process, nonsense-mediated decay"/>
    <property type="evidence" value="ECO:0007669"/>
    <property type="project" value="InterPro"/>
</dbReference>
<dbReference type="OrthoDB" id="27832at2759"/>
<dbReference type="Proteomes" id="UP001152561">
    <property type="component" value="Unassembled WGS sequence"/>
</dbReference>
<gene>
    <name evidence="2" type="ORF">K7X08_002747</name>
</gene>
<accession>A0A9Q1MCB8</accession>
<sequence>MQEVVARHEEFKQSVEAKMVLRQNNLNPERSGVLEDTDIFVNIVKDLTSVEYLKNRDATQTNLSLLASFAQQERYMLGLPLAGQDILEELFKALDVTTDQKRLFRKAFQTYYDAVVELLQSEHDILSAKGELNEENASAYEKLRKAYDQLYRGISGLAEALDMQPPVMPEDDHTRRVTSGEDATSPGGSKYSSILEALWDDEDTRTFNECLPDLRAFVPVVLLGEAEPKLSEQPAKVHEQSIGHSDRSLLSNYMMSCIIYPMLFVVLVKDSAPDADETQTAAQETADGAADAGALQEDENDKDKDKDNNDKEKTKEKSKEKDKERDKEKTREKEAERK</sequence>
<dbReference type="PANTHER" id="PTHR12839">
    <property type="entry name" value="NONSENSE-MEDIATED MRNA DECAY PROTEIN 2 UP-FRAMESHIFT SUPPRESSOR 2"/>
    <property type="match status" value="1"/>
</dbReference>
<feature type="compositionally biased region" description="Basic and acidic residues" evidence="1">
    <location>
        <begin position="301"/>
        <end position="338"/>
    </location>
</feature>
<feature type="compositionally biased region" description="Low complexity" evidence="1">
    <location>
        <begin position="278"/>
        <end position="295"/>
    </location>
</feature>
<feature type="region of interest" description="Disordered" evidence="1">
    <location>
        <begin position="276"/>
        <end position="338"/>
    </location>
</feature>
<dbReference type="Gene3D" id="1.25.40.180">
    <property type="match status" value="1"/>
</dbReference>
<keyword evidence="3" id="KW-1185">Reference proteome</keyword>
<dbReference type="AlphaFoldDB" id="A0A9Q1MCB8"/>
<evidence type="ECO:0000256" key="1">
    <source>
        <dbReference type="SAM" id="MobiDB-lite"/>
    </source>
</evidence>
<organism evidence="2 3">
    <name type="scientific">Anisodus acutangulus</name>
    <dbReference type="NCBI Taxonomy" id="402998"/>
    <lineage>
        <taxon>Eukaryota</taxon>
        <taxon>Viridiplantae</taxon>
        <taxon>Streptophyta</taxon>
        <taxon>Embryophyta</taxon>
        <taxon>Tracheophyta</taxon>
        <taxon>Spermatophyta</taxon>
        <taxon>Magnoliopsida</taxon>
        <taxon>eudicotyledons</taxon>
        <taxon>Gunneridae</taxon>
        <taxon>Pentapetalae</taxon>
        <taxon>asterids</taxon>
        <taxon>lamiids</taxon>
        <taxon>Solanales</taxon>
        <taxon>Solanaceae</taxon>
        <taxon>Solanoideae</taxon>
        <taxon>Hyoscyameae</taxon>
        <taxon>Anisodus</taxon>
    </lineage>
</organism>
<proteinExistence type="predicted"/>
<dbReference type="GO" id="GO:0005737">
    <property type="term" value="C:cytoplasm"/>
    <property type="evidence" value="ECO:0007669"/>
    <property type="project" value="TreeGrafter"/>
</dbReference>
<dbReference type="PANTHER" id="PTHR12839:SF7">
    <property type="entry name" value="REGULATOR OF NONSENSE TRANSCRIPTS 2"/>
    <property type="match status" value="1"/>
</dbReference>
<dbReference type="GO" id="GO:0035145">
    <property type="term" value="C:exon-exon junction complex"/>
    <property type="evidence" value="ECO:0007669"/>
    <property type="project" value="TreeGrafter"/>
</dbReference>
<name>A0A9Q1MCB8_9SOLA</name>
<evidence type="ECO:0000313" key="3">
    <source>
        <dbReference type="Proteomes" id="UP001152561"/>
    </source>
</evidence>
<feature type="region of interest" description="Disordered" evidence="1">
    <location>
        <begin position="164"/>
        <end position="189"/>
    </location>
</feature>
<evidence type="ECO:0000313" key="2">
    <source>
        <dbReference type="EMBL" id="KAJ8557122.1"/>
    </source>
</evidence>